<feature type="region of interest" description="Disordered" evidence="1">
    <location>
        <begin position="768"/>
        <end position="909"/>
    </location>
</feature>
<dbReference type="PROSITE" id="PS50330">
    <property type="entry name" value="UIM"/>
    <property type="match status" value="1"/>
</dbReference>
<organism evidence="2 3">
    <name type="scientific">Coniophora puteana (strain RWD-64-598)</name>
    <name type="common">Brown rot fungus</name>
    <dbReference type="NCBI Taxonomy" id="741705"/>
    <lineage>
        <taxon>Eukaryota</taxon>
        <taxon>Fungi</taxon>
        <taxon>Dikarya</taxon>
        <taxon>Basidiomycota</taxon>
        <taxon>Agaricomycotina</taxon>
        <taxon>Agaricomycetes</taxon>
        <taxon>Agaricomycetidae</taxon>
        <taxon>Boletales</taxon>
        <taxon>Coniophorineae</taxon>
        <taxon>Coniophoraceae</taxon>
        <taxon>Coniophora</taxon>
    </lineage>
</organism>
<name>A0A5M3M8I1_CONPW</name>
<dbReference type="InterPro" id="IPR003903">
    <property type="entry name" value="UIM_dom"/>
</dbReference>
<proteinExistence type="predicted"/>
<dbReference type="Proteomes" id="UP000053558">
    <property type="component" value="Unassembled WGS sequence"/>
</dbReference>
<evidence type="ECO:0000313" key="2">
    <source>
        <dbReference type="EMBL" id="EIW75353.1"/>
    </source>
</evidence>
<dbReference type="RefSeq" id="XP_007774743.1">
    <property type="nucleotide sequence ID" value="XM_007776553.1"/>
</dbReference>
<gene>
    <name evidence="2" type="ORF">CONPUDRAFT_77558</name>
</gene>
<feature type="compositionally biased region" description="Basic and acidic residues" evidence="1">
    <location>
        <begin position="873"/>
        <end position="882"/>
    </location>
</feature>
<feature type="compositionally biased region" description="Acidic residues" evidence="1">
    <location>
        <begin position="883"/>
        <end position="895"/>
    </location>
</feature>
<dbReference type="GeneID" id="19209624"/>
<feature type="compositionally biased region" description="Basic residues" evidence="1">
    <location>
        <begin position="816"/>
        <end position="826"/>
    </location>
</feature>
<feature type="region of interest" description="Disordered" evidence="1">
    <location>
        <begin position="236"/>
        <end position="258"/>
    </location>
</feature>
<comment type="caution">
    <text evidence="2">The sequence shown here is derived from an EMBL/GenBank/DDBJ whole genome shotgun (WGS) entry which is preliminary data.</text>
</comment>
<dbReference type="KEGG" id="cput:CONPUDRAFT_77558"/>
<evidence type="ECO:0000256" key="1">
    <source>
        <dbReference type="SAM" id="MobiDB-lite"/>
    </source>
</evidence>
<reference evidence="3" key="1">
    <citation type="journal article" date="2012" name="Science">
        <title>The Paleozoic origin of enzymatic lignin decomposition reconstructed from 31 fungal genomes.</title>
        <authorList>
            <person name="Floudas D."/>
            <person name="Binder M."/>
            <person name="Riley R."/>
            <person name="Barry K."/>
            <person name="Blanchette R.A."/>
            <person name="Henrissat B."/>
            <person name="Martinez A.T."/>
            <person name="Otillar R."/>
            <person name="Spatafora J.W."/>
            <person name="Yadav J.S."/>
            <person name="Aerts A."/>
            <person name="Benoit I."/>
            <person name="Boyd A."/>
            <person name="Carlson A."/>
            <person name="Copeland A."/>
            <person name="Coutinho P.M."/>
            <person name="de Vries R.P."/>
            <person name="Ferreira P."/>
            <person name="Findley K."/>
            <person name="Foster B."/>
            <person name="Gaskell J."/>
            <person name="Glotzer D."/>
            <person name="Gorecki P."/>
            <person name="Heitman J."/>
            <person name="Hesse C."/>
            <person name="Hori C."/>
            <person name="Igarashi K."/>
            <person name="Jurgens J.A."/>
            <person name="Kallen N."/>
            <person name="Kersten P."/>
            <person name="Kohler A."/>
            <person name="Kuees U."/>
            <person name="Kumar T.K.A."/>
            <person name="Kuo A."/>
            <person name="LaButti K."/>
            <person name="Larrondo L.F."/>
            <person name="Lindquist E."/>
            <person name="Ling A."/>
            <person name="Lombard V."/>
            <person name="Lucas S."/>
            <person name="Lundell T."/>
            <person name="Martin R."/>
            <person name="McLaughlin D.J."/>
            <person name="Morgenstern I."/>
            <person name="Morin E."/>
            <person name="Murat C."/>
            <person name="Nagy L.G."/>
            <person name="Nolan M."/>
            <person name="Ohm R.A."/>
            <person name="Patyshakuliyeva A."/>
            <person name="Rokas A."/>
            <person name="Ruiz-Duenas F.J."/>
            <person name="Sabat G."/>
            <person name="Salamov A."/>
            <person name="Samejima M."/>
            <person name="Schmutz J."/>
            <person name="Slot J.C."/>
            <person name="St John F."/>
            <person name="Stenlid J."/>
            <person name="Sun H."/>
            <person name="Sun S."/>
            <person name="Syed K."/>
            <person name="Tsang A."/>
            <person name="Wiebenga A."/>
            <person name="Young D."/>
            <person name="Pisabarro A."/>
            <person name="Eastwood D.C."/>
            <person name="Martin F."/>
            <person name="Cullen D."/>
            <person name="Grigoriev I.V."/>
            <person name="Hibbett D.S."/>
        </authorList>
    </citation>
    <scope>NUCLEOTIDE SEQUENCE [LARGE SCALE GENOMIC DNA]</scope>
    <source>
        <strain evidence="3">RWD-64-598 SS2</strain>
    </source>
</reference>
<accession>A0A5M3M8I1</accession>
<feature type="compositionally biased region" description="Basic and acidic residues" evidence="1">
    <location>
        <begin position="597"/>
        <end position="609"/>
    </location>
</feature>
<feature type="compositionally biased region" description="Basic residues" evidence="1">
    <location>
        <begin position="900"/>
        <end position="909"/>
    </location>
</feature>
<keyword evidence="3" id="KW-1185">Reference proteome</keyword>
<protein>
    <submittedName>
        <fullName evidence="2">Uncharacterized protein</fullName>
    </submittedName>
</protein>
<sequence length="909" mass="100901">MSRLTLRKFSRCSHLRESTSRCNEVVYSSNPNPFLSKSQPPSRPVHRQICASAPYREPETPVSDTTRLAAAVDRLALLFVRRAQRKRLQLQQRCQGVNFSGKIMYWNEIGRRVSACNPGPDDRDAIAQIRSSTIIWNIPTPPSIFSSHLKSGVIDESILNRDRIICCRLRGVRHVCNEQPYPLPPTVHASRVSNSCLLQTQLHLGRSAAIDPFALMTARDEIARRKKSGPLSDIFAARAPISTGPQSSRKKGGTSRGTATQPLELATCQLEHASLLHQLREHRGEFQRTGLGIGKMSGSLAFVSTFQRRWIVYENKLADAEDGDDDEIEEARDMRGVDGAGGDGDVGKSRGGYSHSPFGKVGAPSVRYAPPALQMWGTSRRLSQMGSGCTPRAISYTVIGWAILFLLSDHHHPAHPTSPSPVCRRRSPSQQQCWSVVGLICDVYQGRVHAAVASPIKLRWPPASILPVYSLLIYGSLCLRILYIRYLAIMTFTRSQDTPDQWSPYDALTWAPCNDGVITSPIADYILPYRPERADLVARADGRFGLHDPFHVPYELQSPAMLDHCLSHQRRAVLWYTLNIHDVDFSPSSGRSGIVKPETEPFIKGADPRNADYREADRPSLIAGRAWVADALDRVKSHGLGYLRSPDFAPSDLKLDGVIIRASTKYMGALCTNSTCASTLYRFGGHVWIPRNRNDIFPSIKSLTMISLKQYPHLAIEHSKVDNVATRYPAVVRNWPMGPEHAYMARYGNGNTAEKSEVVFGDPATSTRMNAAYNPKPSVASHQRKPYADRHRSNNAGRVHAAVAARDRVTQPHPLRLPHRRPHRLLGARPGSPVRLPHTPTPPRTTTTTNEDDDEDMEKALEEAMADANTDPGDAKGKGREEELIEYTVDEDSDKDDGKGKKKATPIAA</sequence>
<dbReference type="AlphaFoldDB" id="A0A5M3M8I1"/>
<feature type="region of interest" description="Disordered" evidence="1">
    <location>
        <begin position="334"/>
        <end position="353"/>
    </location>
</feature>
<evidence type="ECO:0000313" key="3">
    <source>
        <dbReference type="Proteomes" id="UP000053558"/>
    </source>
</evidence>
<dbReference type="EMBL" id="JH711589">
    <property type="protein sequence ID" value="EIW75353.1"/>
    <property type="molecule type" value="Genomic_DNA"/>
</dbReference>
<feature type="region of interest" description="Disordered" evidence="1">
    <location>
        <begin position="590"/>
        <end position="609"/>
    </location>
</feature>